<dbReference type="Pfam" id="PF00069">
    <property type="entry name" value="Pkinase"/>
    <property type="match status" value="1"/>
</dbReference>
<accession>A0ABN3XW72</accession>
<keyword evidence="6" id="KW-0067">ATP-binding</keyword>
<evidence type="ECO:0000259" key="8">
    <source>
        <dbReference type="PROSITE" id="PS50011"/>
    </source>
</evidence>
<sequence length="508" mass="52511">MTALLGGRYRPLGRIASGGMGEVWRARDDLLGREVAVKLLRAHVAEDPEFRRRFRSEARIAAGLSDPGIAQVFDYGEAEGVAYLVMELVPGQSLAGILTRDGRLTPEVTLDVVHQTARALHAAHSGGIIHRDIKPGNLLVTEAGVIKITDFGIARVMEAAPVTQTGMLLGTAQYVSPEQASGEPLTPATDIYSLGVVAYECLAGRAPFTADTQVAIALMHIGEPPPPLPDDVPPMVRDLVMACLSKDPLRRPAGARELSERADVLLDALTASGTTGLAMLTDPAGWRAEPATEWPREVTSSSPAASTGPGIPPVVPGAYQGPGGVQGPASGNAYQDQGWDEGRTGSGEARPGAWRPATAPVTPPPAGGRRGRRRTTVIVAAVAGCAAAVGLGTLAARELADRPGDSEPGRPVVRSSPATEPPTARPDRSTPATSRPPVPPTKSRRPTVTPSATVSTSAEPTARPSTSPPSSPSPTTPTATPTAPTATPSAEPSATPDPGDTNPPNEET</sequence>
<evidence type="ECO:0000256" key="6">
    <source>
        <dbReference type="ARBA" id="ARBA00022840"/>
    </source>
</evidence>
<dbReference type="EMBL" id="BAAAWD010000006">
    <property type="protein sequence ID" value="GAA3000912.1"/>
    <property type="molecule type" value="Genomic_DNA"/>
</dbReference>
<gene>
    <name evidence="9" type="ORF">GCM10017559_22360</name>
</gene>
<feature type="compositionally biased region" description="Low complexity" evidence="7">
    <location>
        <begin position="476"/>
        <end position="496"/>
    </location>
</feature>
<evidence type="ECO:0000256" key="3">
    <source>
        <dbReference type="ARBA" id="ARBA00022679"/>
    </source>
</evidence>
<dbReference type="PROSITE" id="PS00108">
    <property type="entry name" value="PROTEIN_KINASE_ST"/>
    <property type="match status" value="1"/>
</dbReference>
<dbReference type="InterPro" id="IPR011009">
    <property type="entry name" value="Kinase-like_dom_sf"/>
</dbReference>
<keyword evidence="2" id="KW-0723">Serine/threonine-protein kinase</keyword>
<keyword evidence="5" id="KW-0418">Kinase</keyword>
<dbReference type="CDD" id="cd14014">
    <property type="entry name" value="STKc_PknB_like"/>
    <property type="match status" value="1"/>
</dbReference>
<reference evidence="9 10" key="1">
    <citation type="journal article" date="2019" name="Int. J. Syst. Evol. Microbiol.">
        <title>The Global Catalogue of Microorganisms (GCM) 10K type strain sequencing project: providing services to taxonomists for standard genome sequencing and annotation.</title>
        <authorList>
            <consortium name="The Broad Institute Genomics Platform"/>
            <consortium name="The Broad Institute Genome Sequencing Center for Infectious Disease"/>
            <person name="Wu L."/>
            <person name="Ma J."/>
        </authorList>
    </citation>
    <scope>NUCLEOTIDE SEQUENCE [LARGE SCALE GENOMIC DNA]</scope>
    <source>
        <strain evidence="9 10">JCM 3106</strain>
    </source>
</reference>
<dbReference type="Gene3D" id="3.30.200.20">
    <property type="entry name" value="Phosphorylase Kinase, domain 1"/>
    <property type="match status" value="1"/>
</dbReference>
<dbReference type="PANTHER" id="PTHR43289:SF6">
    <property type="entry name" value="SERINE_THREONINE-PROTEIN KINASE NEKL-3"/>
    <property type="match status" value="1"/>
</dbReference>
<dbReference type="InterPro" id="IPR000719">
    <property type="entry name" value="Prot_kinase_dom"/>
</dbReference>
<evidence type="ECO:0000256" key="5">
    <source>
        <dbReference type="ARBA" id="ARBA00022777"/>
    </source>
</evidence>
<organism evidence="9 10">
    <name type="scientific">Streptosporangium longisporum</name>
    <dbReference type="NCBI Taxonomy" id="46187"/>
    <lineage>
        <taxon>Bacteria</taxon>
        <taxon>Bacillati</taxon>
        <taxon>Actinomycetota</taxon>
        <taxon>Actinomycetes</taxon>
        <taxon>Streptosporangiales</taxon>
        <taxon>Streptosporangiaceae</taxon>
        <taxon>Streptosporangium</taxon>
    </lineage>
</organism>
<protein>
    <recommendedName>
        <fullName evidence="1">non-specific serine/threonine protein kinase</fullName>
        <ecNumber evidence="1">2.7.11.1</ecNumber>
    </recommendedName>
</protein>
<feature type="region of interest" description="Disordered" evidence="7">
    <location>
        <begin position="290"/>
        <end position="372"/>
    </location>
</feature>
<evidence type="ECO:0000256" key="4">
    <source>
        <dbReference type="ARBA" id="ARBA00022741"/>
    </source>
</evidence>
<evidence type="ECO:0000256" key="1">
    <source>
        <dbReference type="ARBA" id="ARBA00012513"/>
    </source>
</evidence>
<evidence type="ECO:0000313" key="10">
    <source>
        <dbReference type="Proteomes" id="UP001499930"/>
    </source>
</evidence>
<feature type="region of interest" description="Disordered" evidence="7">
    <location>
        <begin position="400"/>
        <end position="508"/>
    </location>
</feature>
<keyword evidence="10" id="KW-1185">Reference proteome</keyword>
<dbReference type="Gene3D" id="1.10.510.10">
    <property type="entry name" value="Transferase(Phosphotransferase) domain 1"/>
    <property type="match status" value="1"/>
</dbReference>
<feature type="domain" description="Protein kinase" evidence="8">
    <location>
        <begin position="9"/>
        <end position="266"/>
    </location>
</feature>
<evidence type="ECO:0000313" key="9">
    <source>
        <dbReference type="EMBL" id="GAA3000912.1"/>
    </source>
</evidence>
<feature type="compositionally biased region" description="Low complexity" evidence="7">
    <location>
        <begin position="446"/>
        <end position="465"/>
    </location>
</feature>
<dbReference type="RefSeq" id="WP_344892203.1">
    <property type="nucleotide sequence ID" value="NZ_BAAAWD010000006.1"/>
</dbReference>
<keyword evidence="3" id="KW-0808">Transferase</keyword>
<dbReference type="SUPFAM" id="SSF56112">
    <property type="entry name" value="Protein kinase-like (PK-like)"/>
    <property type="match status" value="1"/>
</dbReference>
<evidence type="ECO:0000256" key="7">
    <source>
        <dbReference type="SAM" id="MobiDB-lite"/>
    </source>
</evidence>
<dbReference type="SMART" id="SM00220">
    <property type="entry name" value="S_TKc"/>
    <property type="match status" value="1"/>
</dbReference>
<comment type="caution">
    <text evidence="9">The sequence shown here is derived from an EMBL/GenBank/DDBJ whole genome shotgun (WGS) entry which is preliminary data.</text>
</comment>
<dbReference type="EC" id="2.7.11.1" evidence="1"/>
<dbReference type="PROSITE" id="PS50011">
    <property type="entry name" value="PROTEIN_KINASE_DOM"/>
    <property type="match status" value="1"/>
</dbReference>
<dbReference type="PANTHER" id="PTHR43289">
    <property type="entry name" value="MITOGEN-ACTIVATED PROTEIN KINASE KINASE KINASE 20-RELATED"/>
    <property type="match status" value="1"/>
</dbReference>
<keyword evidence="4" id="KW-0547">Nucleotide-binding</keyword>
<feature type="compositionally biased region" description="Pro residues" evidence="7">
    <location>
        <begin position="466"/>
        <end position="475"/>
    </location>
</feature>
<evidence type="ECO:0000256" key="2">
    <source>
        <dbReference type="ARBA" id="ARBA00022527"/>
    </source>
</evidence>
<dbReference type="PRINTS" id="PR01217">
    <property type="entry name" value="PRICHEXTENSN"/>
</dbReference>
<dbReference type="Proteomes" id="UP001499930">
    <property type="component" value="Unassembled WGS sequence"/>
</dbReference>
<name>A0ABN3XW72_9ACTN</name>
<dbReference type="InterPro" id="IPR008271">
    <property type="entry name" value="Ser/Thr_kinase_AS"/>
</dbReference>
<proteinExistence type="predicted"/>